<dbReference type="Proteomes" id="UP001189624">
    <property type="component" value="Chromosome 3"/>
</dbReference>
<gene>
    <name evidence="1" type="ORF">AYBTSS11_LOCUS10690</name>
</gene>
<keyword evidence="2" id="KW-1185">Reference proteome</keyword>
<sequence>MENWDVFEKDVQSMIPRSPGDNLVSSIEILSLVPLRIVALEFISSTAAWMATLDTLPIVELKDKIAPMLTELGLVEADLVPFEGKPLQKMRRTRSKTLLIDDISVRTVCHTQKRELCIAPKDGVVLMYAFSLPRVVRKIEVVEMIGESNVTAEEGGVGQDKEEYLNPFYSLQFEILTKGMHYFFVRVDASNVASTNVVIGQYRVIIGGPELNRTTLYLEGEKMAKLLIG</sequence>
<evidence type="ECO:0000313" key="2">
    <source>
        <dbReference type="Proteomes" id="UP001189624"/>
    </source>
</evidence>
<organism evidence="1 2">
    <name type="scientific">Sphenostylis stenocarpa</name>
    <dbReference type="NCBI Taxonomy" id="92480"/>
    <lineage>
        <taxon>Eukaryota</taxon>
        <taxon>Viridiplantae</taxon>
        <taxon>Streptophyta</taxon>
        <taxon>Embryophyta</taxon>
        <taxon>Tracheophyta</taxon>
        <taxon>Spermatophyta</taxon>
        <taxon>Magnoliopsida</taxon>
        <taxon>eudicotyledons</taxon>
        <taxon>Gunneridae</taxon>
        <taxon>Pentapetalae</taxon>
        <taxon>rosids</taxon>
        <taxon>fabids</taxon>
        <taxon>Fabales</taxon>
        <taxon>Fabaceae</taxon>
        <taxon>Papilionoideae</taxon>
        <taxon>50 kb inversion clade</taxon>
        <taxon>NPAAA clade</taxon>
        <taxon>indigoferoid/millettioid clade</taxon>
        <taxon>Phaseoleae</taxon>
        <taxon>Sphenostylis</taxon>
    </lineage>
</organism>
<name>A0AA86VK16_9FABA</name>
<dbReference type="AlphaFoldDB" id="A0AA86VK16"/>
<dbReference type="Gramene" id="rna-AYBTSS11_LOCUS10690">
    <property type="protein sequence ID" value="CAJ1942149.1"/>
    <property type="gene ID" value="gene-AYBTSS11_LOCUS10690"/>
</dbReference>
<accession>A0AA86VK16</accession>
<dbReference type="EMBL" id="OY731400">
    <property type="protein sequence ID" value="CAJ1942149.1"/>
    <property type="molecule type" value="Genomic_DNA"/>
</dbReference>
<evidence type="ECO:0000313" key="1">
    <source>
        <dbReference type="EMBL" id="CAJ1942149.1"/>
    </source>
</evidence>
<reference evidence="1" key="1">
    <citation type="submission" date="2023-10" db="EMBL/GenBank/DDBJ databases">
        <authorList>
            <person name="Domelevo Entfellner J.-B."/>
        </authorList>
    </citation>
    <scope>NUCLEOTIDE SEQUENCE</scope>
</reference>
<protein>
    <submittedName>
        <fullName evidence="1">Uncharacterized protein</fullName>
    </submittedName>
</protein>
<proteinExistence type="predicted"/>